<dbReference type="Proteomes" id="UP000094527">
    <property type="component" value="Unassembled WGS sequence"/>
</dbReference>
<dbReference type="SUPFAM" id="SSF52743">
    <property type="entry name" value="Subtilisin-like"/>
    <property type="match status" value="1"/>
</dbReference>
<dbReference type="OrthoDB" id="206201at2759"/>
<evidence type="ECO:0000313" key="7">
    <source>
        <dbReference type="EMBL" id="ODM97990.1"/>
    </source>
</evidence>
<evidence type="ECO:0000256" key="5">
    <source>
        <dbReference type="PROSITE-ProRule" id="PRU01240"/>
    </source>
</evidence>
<dbReference type="PANTHER" id="PTHR43806:SF67">
    <property type="entry name" value="EGF-LIKE DOMAIN-CONTAINING PROTEIN"/>
    <property type="match status" value="1"/>
</dbReference>
<dbReference type="GO" id="GO:0006508">
    <property type="term" value="P:proteolysis"/>
    <property type="evidence" value="ECO:0007669"/>
    <property type="project" value="UniProtKB-KW"/>
</dbReference>
<keyword evidence="4" id="KW-0720">Serine protease</keyword>
<dbReference type="Gene3D" id="3.40.50.200">
    <property type="entry name" value="Peptidase S8/S53 domain"/>
    <property type="match status" value="1"/>
</dbReference>
<accession>A0A1D2MYA8</accession>
<dbReference type="EMBL" id="LJIJ01000391">
    <property type="protein sequence ID" value="ODM97990.1"/>
    <property type="molecule type" value="Genomic_DNA"/>
</dbReference>
<comment type="caution">
    <text evidence="5">Lacks conserved residue(s) required for the propagation of feature annotation.</text>
</comment>
<dbReference type="InterPro" id="IPR000209">
    <property type="entry name" value="Peptidase_S8/S53_dom"/>
</dbReference>
<dbReference type="PROSITE" id="PS00138">
    <property type="entry name" value="SUBTILASE_SER"/>
    <property type="match status" value="1"/>
</dbReference>
<evidence type="ECO:0000313" key="8">
    <source>
        <dbReference type="Proteomes" id="UP000094527"/>
    </source>
</evidence>
<evidence type="ECO:0000256" key="1">
    <source>
        <dbReference type="ARBA" id="ARBA00011073"/>
    </source>
</evidence>
<feature type="domain" description="Peptidase S8/S53" evidence="6">
    <location>
        <begin position="58"/>
        <end position="207"/>
    </location>
</feature>
<keyword evidence="8" id="KW-1185">Reference proteome</keyword>
<sequence>MHRRLLTGGNNAALSQVAALNFETRADKVTHLVQNLKSLTAVSQKNALRGGQGNTFYNTIISAWKEAGIVPVFAIGNGAACGTASSPGDQEVIAAGSTTSADALAESSSSGPSVEGRLKPDLTAPGVLIRSAWGTSDSAYETISGTSMAAPHVAGAATLLLSRNPNLTYAEVKELLQNNADRDLQDTGAECGGIPSTEFPNNQYGYGRINVRRALEAAINA</sequence>
<dbReference type="InterPro" id="IPR050131">
    <property type="entry name" value="Peptidase_S8_subtilisin-like"/>
</dbReference>
<dbReference type="InterPro" id="IPR023828">
    <property type="entry name" value="Peptidase_S8_Ser-AS"/>
</dbReference>
<organism evidence="7 8">
    <name type="scientific">Orchesella cincta</name>
    <name type="common">Springtail</name>
    <name type="synonym">Podura cincta</name>
    <dbReference type="NCBI Taxonomy" id="48709"/>
    <lineage>
        <taxon>Eukaryota</taxon>
        <taxon>Metazoa</taxon>
        <taxon>Ecdysozoa</taxon>
        <taxon>Arthropoda</taxon>
        <taxon>Hexapoda</taxon>
        <taxon>Collembola</taxon>
        <taxon>Entomobryomorpha</taxon>
        <taxon>Entomobryoidea</taxon>
        <taxon>Orchesellidae</taxon>
        <taxon>Orchesellinae</taxon>
        <taxon>Orchesella</taxon>
    </lineage>
</organism>
<dbReference type="GO" id="GO:0004252">
    <property type="term" value="F:serine-type endopeptidase activity"/>
    <property type="evidence" value="ECO:0007669"/>
    <property type="project" value="InterPro"/>
</dbReference>
<evidence type="ECO:0000256" key="2">
    <source>
        <dbReference type="ARBA" id="ARBA00022670"/>
    </source>
</evidence>
<evidence type="ECO:0000256" key="4">
    <source>
        <dbReference type="ARBA" id="ARBA00022825"/>
    </source>
</evidence>
<keyword evidence="3" id="KW-0378">Hydrolase</keyword>
<name>A0A1D2MYA8_ORCCI</name>
<dbReference type="PROSITE" id="PS51892">
    <property type="entry name" value="SUBTILASE"/>
    <property type="match status" value="1"/>
</dbReference>
<dbReference type="PANTHER" id="PTHR43806">
    <property type="entry name" value="PEPTIDASE S8"/>
    <property type="match status" value="1"/>
</dbReference>
<dbReference type="AlphaFoldDB" id="A0A1D2MYA8"/>
<evidence type="ECO:0000259" key="6">
    <source>
        <dbReference type="Pfam" id="PF00082"/>
    </source>
</evidence>
<comment type="similarity">
    <text evidence="1 5">Belongs to the peptidase S8 family.</text>
</comment>
<keyword evidence="2 7" id="KW-0645">Protease</keyword>
<dbReference type="InterPro" id="IPR036852">
    <property type="entry name" value="Peptidase_S8/S53_dom_sf"/>
</dbReference>
<proteinExistence type="inferred from homology"/>
<protein>
    <submittedName>
        <fullName evidence="7">Serine protease AprX</fullName>
    </submittedName>
</protein>
<gene>
    <name evidence="7" type="ORF">Ocin01_08689</name>
</gene>
<comment type="caution">
    <text evidence="7">The sequence shown here is derived from an EMBL/GenBank/DDBJ whole genome shotgun (WGS) entry which is preliminary data.</text>
</comment>
<dbReference type="Pfam" id="PF00082">
    <property type="entry name" value="Peptidase_S8"/>
    <property type="match status" value="1"/>
</dbReference>
<evidence type="ECO:0000256" key="3">
    <source>
        <dbReference type="ARBA" id="ARBA00022801"/>
    </source>
</evidence>
<reference evidence="7 8" key="1">
    <citation type="journal article" date="2016" name="Genome Biol. Evol.">
        <title>Gene Family Evolution Reflects Adaptation to Soil Environmental Stressors in the Genome of the Collembolan Orchesella cincta.</title>
        <authorList>
            <person name="Faddeeva-Vakhrusheva A."/>
            <person name="Derks M.F."/>
            <person name="Anvar S.Y."/>
            <person name="Agamennone V."/>
            <person name="Suring W."/>
            <person name="Smit S."/>
            <person name="van Straalen N.M."/>
            <person name="Roelofs D."/>
        </authorList>
    </citation>
    <scope>NUCLEOTIDE SEQUENCE [LARGE SCALE GENOMIC DNA]</scope>
    <source>
        <tissue evidence="7">Mixed pool</tissue>
    </source>
</reference>